<evidence type="ECO:0000313" key="1">
    <source>
        <dbReference type="EMBL" id="DAF87394.1"/>
    </source>
</evidence>
<protein>
    <submittedName>
        <fullName evidence="1">Uncharacterized protein</fullName>
    </submittedName>
</protein>
<proteinExistence type="predicted"/>
<accession>A0A8S5TYY3</accession>
<dbReference type="EMBL" id="BK015962">
    <property type="protein sequence ID" value="DAF87394.1"/>
    <property type="molecule type" value="Genomic_DNA"/>
</dbReference>
<reference evidence="1" key="1">
    <citation type="journal article" date="2021" name="Proc. Natl. Acad. Sci. U.S.A.">
        <title>A Catalog of Tens of Thousands of Viruses from Human Metagenomes Reveals Hidden Associations with Chronic Diseases.</title>
        <authorList>
            <person name="Tisza M.J."/>
            <person name="Buck C.B."/>
        </authorList>
    </citation>
    <scope>NUCLEOTIDE SEQUENCE</scope>
    <source>
        <strain evidence="1">CtnPP24</strain>
    </source>
</reference>
<name>A0A8S5TYY3_9CAUD</name>
<sequence length="96" mass="11415">MFFVMMDWFEDGVDSYRGMKVIPILDSDADIALFLAHDIAYNMDVWEEYEKPHDVYVFHSDNGIFDEEDNFVCSYLNCDKFTKCGERKFNGRIPKY</sequence>
<organism evidence="1">
    <name type="scientific">Siphoviridae sp. ctnPP24</name>
    <dbReference type="NCBI Taxonomy" id="2825662"/>
    <lineage>
        <taxon>Viruses</taxon>
        <taxon>Duplodnaviria</taxon>
        <taxon>Heunggongvirae</taxon>
        <taxon>Uroviricota</taxon>
        <taxon>Caudoviricetes</taxon>
    </lineage>
</organism>